<dbReference type="WBParaSite" id="HPBE_0001030101-mRNA-1">
    <property type="protein sequence ID" value="HPBE_0001030101-mRNA-1"/>
    <property type="gene ID" value="HPBE_0001030101"/>
</dbReference>
<protein>
    <submittedName>
        <fullName evidence="5">Saposin B-type domain-containing protein</fullName>
    </submittedName>
</protein>
<reference evidence="5" key="2">
    <citation type="submission" date="2019-09" db="UniProtKB">
        <authorList>
            <consortium name="WormBaseParasite"/>
        </authorList>
    </citation>
    <scope>IDENTIFICATION</scope>
</reference>
<sequence length="461" mass="51155">MEIFDERLVDRRIREIVKFSDNQCGFVAGFGTIDAIHAACLLVEKHREKQKRCISPFSTWRRPSIAYREISSGAALQFHSFLPVFLKVSDKLCDAFKKDGPLGINHTDYSGFSEAIAAFSEPQRKNHLISDFISALGSDMKERLGKGGLNCLEIGCRTGFHTAFLAKNFPKASFTGIDSMPDAILLANQQRKDDGEQFDNLAFIQMDPADMATEWTEKFDLVTVFDACHDQTRPDLWFKKVLRVLKPGGVFGMQDLNGSSNVFTDRKEKGTLAVHMYGCSMFHCVPILAHCILPRLDALGLGSTWGREKVLSLLKEAGTFSFAIKLGRNEDEKKIHCDQCVVLSGFGGEAAKQSFGGRMLFRALLFSTLVLYVLADDANNGITCSFCKAGLATVTATIQSNPDLQDQLGDSISVGCDQVPNELQRKACRLTLDDNFGLFFQNFLQQPGTSVEDFCKNMGYC</sequence>
<dbReference type="InterPro" id="IPR008139">
    <property type="entry name" value="SaposinB_dom"/>
</dbReference>
<evidence type="ECO:0000259" key="2">
    <source>
        <dbReference type="PROSITE" id="PS50015"/>
    </source>
</evidence>
<dbReference type="OrthoDB" id="506498at2759"/>
<dbReference type="CDD" id="cd02440">
    <property type="entry name" value="AdoMet_MTases"/>
    <property type="match status" value="1"/>
</dbReference>
<reference evidence="3 4" key="1">
    <citation type="submission" date="2018-11" db="EMBL/GenBank/DDBJ databases">
        <authorList>
            <consortium name="Pathogen Informatics"/>
        </authorList>
    </citation>
    <scope>NUCLEOTIDE SEQUENCE [LARGE SCALE GENOMIC DNA]</scope>
</reference>
<dbReference type="InterPro" id="IPR025714">
    <property type="entry name" value="Methyltranfer_dom"/>
</dbReference>
<dbReference type="Gene3D" id="1.10.225.10">
    <property type="entry name" value="Saposin-like"/>
    <property type="match status" value="1"/>
</dbReference>
<dbReference type="AlphaFoldDB" id="A0A3P7ZJY4"/>
<dbReference type="Gene3D" id="3.40.50.150">
    <property type="entry name" value="Vaccinia Virus protein VP39"/>
    <property type="match status" value="1"/>
</dbReference>
<dbReference type="Proteomes" id="UP000050761">
    <property type="component" value="Unassembled WGS sequence"/>
</dbReference>
<dbReference type="PANTHER" id="PTHR45581:SF3">
    <property type="entry name" value="METHYLTRANSFERASE DOMAIN-CONTAINING PROTEIN"/>
    <property type="match status" value="1"/>
</dbReference>
<keyword evidence="4" id="KW-1185">Reference proteome</keyword>
<evidence type="ECO:0000313" key="3">
    <source>
        <dbReference type="EMBL" id="VDO84527.1"/>
    </source>
</evidence>
<accession>A0A3P7ZJY4</accession>
<dbReference type="PANTHER" id="PTHR45581">
    <property type="entry name" value="PROTEIN CBG10435"/>
    <property type="match status" value="1"/>
</dbReference>
<dbReference type="PROSITE" id="PS50015">
    <property type="entry name" value="SAP_B"/>
    <property type="match status" value="1"/>
</dbReference>
<dbReference type="InterPro" id="IPR029063">
    <property type="entry name" value="SAM-dependent_MTases_sf"/>
</dbReference>
<name>A0A3P7ZJY4_HELPZ</name>
<dbReference type="SUPFAM" id="SSF53335">
    <property type="entry name" value="S-adenosyl-L-methionine-dependent methyltransferases"/>
    <property type="match status" value="1"/>
</dbReference>
<organism evidence="3">
    <name type="scientific">Heligmosomoides polygyrus</name>
    <name type="common">Parasitic roundworm</name>
    <dbReference type="NCBI Taxonomy" id="6339"/>
    <lineage>
        <taxon>Eukaryota</taxon>
        <taxon>Metazoa</taxon>
        <taxon>Ecdysozoa</taxon>
        <taxon>Nematoda</taxon>
        <taxon>Chromadorea</taxon>
        <taxon>Rhabditida</taxon>
        <taxon>Rhabditina</taxon>
        <taxon>Rhabditomorpha</taxon>
        <taxon>Strongyloidea</taxon>
        <taxon>Heligmosomidae</taxon>
        <taxon>Heligmosomoides</taxon>
    </lineage>
</organism>
<dbReference type="EMBL" id="UZAH01026716">
    <property type="protein sequence ID" value="VDO84527.1"/>
    <property type="molecule type" value="Genomic_DNA"/>
</dbReference>
<keyword evidence="1" id="KW-1015">Disulfide bond</keyword>
<proteinExistence type="predicted"/>
<dbReference type="SMART" id="SM00741">
    <property type="entry name" value="SapB"/>
    <property type="match status" value="1"/>
</dbReference>
<evidence type="ECO:0000313" key="4">
    <source>
        <dbReference type="Proteomes" id="UP000050761"/>
    </source>
</evidence>
<evidence type="ECO:0000256" key="1">
    <source>
        <dbReference type="ARBA" id="ARBA00023157"/>
    </source>
</evidence>
<evidence type="ECO:0000313" key="5">
    <source>
        <dbReference type="WBParaSite" id="HPBE_0001030101-mRNA-1"/>
    </source>
</evidence>
<dbReference type="SUPFAM" id="SSF47862">
    <property type="entry name" value="Saposin"/>
    <property type="match status" value="1"/>
</dbReference>
<gene>
    <name evidence="3" type="ORF">HPBE_LOCUS10302</name>
</gene>
<dbReference type="Pfam" id="PF13847">
    <property type="entry name" value="Methyltransf_31"/>
    <property type="match status" value="1"/>
</dbReference>
<feature type="domain" description="Saposin B-type" evidence="2">
    <location>
        <begin position="380"/>
        <end position="461"/>
    </location>
</feature>
<dbReference type="InterPro" id="IPR011001">
    <property type="entry name" value="Saposin-like"/>
</dbReference>